<sequence>MTEKQTEEKLRVLLPHWIEHNQGHATEFRRWSATARTENLNEVAKLIDRAADLMEDADRLLGEALIKAGGPTHRGHHHHHHQD</sequence>
<organism evidence="2 3">
    <name type="scientific">Desulfurivibrio alkaliphilus (strain DSM 19089 / UNIQEM U267 / AHT2)</name>
    <dbReference type="NCBI Taxonomy" id="589865"/>
    <lineage>
        <taxon>Bacteria</taxon>
        <taxon>Pseudomonadati</taxon>
        <taxon>Thermodesulfobacteriota</taxon>
        <taxon>Desulfobulbia</taxon>
        <taxon>Desulfobulbales</taxon>
        <taxon>Desulfobulbaceae</taxon>
        <taxon>Desulfurivibrio</taxon>
    </lineage>
</organism>
<feature type="domain" description="DUF8180" evidence="1">
    <location>
        <begin position="10"/>
        <end position="67"/>
    </location>
</feature>
<name>D6Z5H4_DESAT</name>
<accession>D6Z5H4</accession>
<dbReference type="KEGG" id="dak:DaAHT2_2037"/>
<protein>
    <recommendedName>
        <fullName evidence="1">DUF8180 domain-containing protein</fullName>
    </recommendedName>
</protein>
<dbReference type="InParanoid" id="D6Z5H4"/>
<dbReference type="OrthoDB" id="5523675at2"/>
<dbReference type="InterPro" id="IPR058493">
    <property type="entry name" value="DUF8180"/>
</dbReference>
<dbReference type="STRING" id="589865.DaAHT2_2037"/>
<keyword evidence="3" id="KW-1185">Reference proteome</keyword>
<evidence type="ECO:0000313" key="2">
    <source>
        <dbReference type="EMBL" id="ADH86711.1"/>
    </source>
</evidence>
<proteinExistence type="predicted"/>
<evidence type="ECO:0000313" key="3">
    <source>
        <dbReference type="Proteomes" id="UP000001508"/>
    </source>
</evidence>
<dbReference type="Pfam" id="PF26551">
    <property type="entry name" value="DUF8180"/>
    <property type="match status" value="1"/>
</dbReference>
<reference evidence="3" key="1">
    <citation type="submission" date="2010-02" db="EMBL/GenBank/DDBJ databases">
        <title>Complete sequence of Desulfurivibrio alkaliphilus AHT2.</title>
        <authorList>
            <consortium name="US DOE Joint Genome Institute"/>
            <person name="Pitluck S."/>
            <person name="Chertkov O."/>
            <person name="Detter J.C."/>
            <person name="Han C."/>
            <person name="Tapia R."/>
            <person name="Larimer F."/>
            <person name="Land M."/>
            <person name="Hauser L."/>
            <person name="Kyrpides N."/>
            <person name="Mikhailova N."/>
            <person name="Sorokin D.Y."/>
            <person name="Muyzer G."/>
            <person name="Woyke T."/>
        </authorList>
    </citation>
    <scope>NUCLEOTIDE SEQUENCE [LARGE SCALE GENOMIC DNA]</scope>
    <source>
        <strain evidence="3">DSM 19089 / UNIQEM U267 / AHT2</strain>
    </source>
</reference>
<dbReference type="Proteomes" id="UP000001508">
    <property type="component" value="Chromosome"/>
</dbReference>
<gene>
    <name evidence="2" type="ordered locus">DaAHT2_2037</name>
</gene>
<dbReference type="AlphaFoldDB" id="D6Z5H4"/>
<dbReference type="RefSeq" id="WP_013164230.1">
    <property type="nucleotide sequence ID" value="NC_014216.1"/>
</dbReference>
<evidence type="ECO:0000259" key="1">
    <source>
        <dbReference type="Pfam" id="PF26551"/>
    </source>
</evidence>
<dbReference type="HOGENOM" id="CLU_194241_0_0_7"/>
<dbReference type="EMBL" id="CP001940">
    <property type="protein sequence ID" value="ADH86711.1"/>
    <property type="molecule type" value="Genomic_DNA"/>
</dbReference>